<dbReference type="EMBL" id="LSTR01000101">
    <property type="protein sequence ID" value="OAH35202.1"/>
    <property type="molecule type" value="Genomic_DNA"/>
</dbReference>
<organism evidence="1 2">
    <name type="scientific">Sphingobium yanoikuyae</name>
    <name type="common">Sphingomonas yanoikuyae</name>
    <dbReference type="NCBI Taxonomy" id="13690"/>
    <lineage>
        <taxon>Bacteria</taxon>
        <taxon>Pseudomonadati</taxon>
        <taxon>Pseudomonadota</taxon>
        <taxon>Alphaproteobacteria</taxon>
        <taxon>Sphingomonadales</taxon>
        <taxon>Sphingomonadaceae</taxon>
        <taxon>Sphingobium</taxon>
    </lineage>
</organism>
<proteinExistence type="predicted"/>
<gene>
    <name evidence="1" type="ORF">AX777_01920</name>
</gene>
<dbReference type="AlphaFoldDB" id="A0A177J1Z5"/>
<evidence type="ECO:0000313" key="2">
    <source>
        <dbReference type="Proteomes" id="UP000077262"/>
    </source>
</evidence>
<accession>A0A177J1Z5</accession>
<comment type="caution">
    <text evidence="1">The sequence shown here is derived from an EMBL/GenBank/DDBJ whole genome shotgun (WGS) entry which is preliminary data.</text>
</comment>
<protein>
    <submittedName>
        <fullName evidence="1">Uncharacterized protein</fullName>
    </submittedName>
</protein>
<name>A0A177J1Z5_SPHYA</name>
<evidence type="ECO:0000313" key="1">
    <source>
        <dbReference type="EMBL" id="OAH35202.1"/>
    </source>
</evidence>
<dbReference type="Proteomes" id="UP000077262">
    <property type="component" value="Unassembled WGS sequence"/>
</dbReference>
<dbReference type="RefSeq" id="WP_026109306.1">
    <property type="nucleotide sequence ID" value="NZ_LSTR01000101.1"/>
</dbReference>
<reference evidence="1 2" key="1">
    <citation type="submission" date="2016-02" db="EMBL/GenBank/DDBJ databases">
        <authorList>
            <person name="Wen L."/>
            <person name="He K."/>
            <person name="Yang H."/>
        </authorList>
    </citation>
    <scope>NUCLEOTIDE SEQUENCE [LARGE SCALE GENOMIC DNA]</scope>
    <source>
        <strain evidence="1 2">CD09_2</strain>
    </source>
</reference>
<dbReference type="OrthoDB" id="7405733at2"/>
<sequence length="413" mass="45259">MLIAMMMAAHTGAAPSASTRPTIMASMTVSRPSTPPAPSPADNEDTMLIVDGVRIDASAAALAACLARSCPPDEDMEAATVHAENQLLAGDHQGARDTLRQARARNHRHQRDYPVQVGQLLDFDADVASYKGLADYSRTGTIDALDALKAGLPLHDRRIAMQRMRVGDVFLRQGKMRSATGFYDRVAKEASAQGWPEMEGFALFRGLTAYATAASVDPAYDDEAQRRYAALKSRTVPAIRPYQDAALIMLAKLELMKNGLSEEELTRRLSGLRSASPLLVVGPRIEAQGNSLVLWTDDRRKHALLPANPSGHWAEFRYLITPDGRIDAIEQVGRGRATSHVSPEAWADLVGEALAQRRYLPLALAAGSPGLWQRERFLLTADLELPQKSHTRIRRPGEKLHIRSFQITESDAD</sequence>